<sequence length="339" mass="38494">MATSSSSFSSAISVGTAEIRPLSPSKPLVTNIAGSAKTSRSTAELLEQHRLPSPPRLPDLSPLSPISQDTMHHLRRPPEVNEKRKSIIDPSTVRLSFVGSITDLSQPMAMPLELGFQKLYKLYEQSTPTAAPLPHEVQITEIPLDTIAEHLETHIEEQNNALQDCAENIQKLNSTNDKTRQELVSLEFQYCLARQEANMRAMTANDTRLRLEWMRNEIARINTEKESALRESSVQKEANDRLRKELADMQDARQENQRLKHANLVQEQKQRHLQHELAKVKRRLDDTQFALRSVPSPIQKLCARMLVPEKDRLLVEEQTTSFKDKEDDGEGETEKGSDH</sequence>
<organism evidence="3 4">
    <name type="scientific">Lithohypha guttulata</name>
    <dbReference type="NCBI Taxonomy" id="1690604"/>
    <lineage>
        <taxon>Eukaryota</taxon>
        <taxon>Fungi</taxon>
        <taxon>Dikarya</taxon>
        <taxon>Ascomycota</taxon>
        <taxon>Pezizomycotina</taxon>
        <taxon>Eurotiomycetes</taxon>
        <taxon>Chaetothyriomycetidae</taxon>
        <taxon>Chaetothyriales</taxon>
        <taxon>Trichomeriaceae</taxon>
        <taxon>Lithohypha</taxon>
    </lineage>
</organism>
<reference evidence="3 4" key="1">
    <citation type="submission" date="2023-08" db="EMBL/GenBank/DDBJ databases">
        <title>Black Yeasts Isolated from many extreme environments.</title>
        <authorList>
            <person name="Coleine C."/>
            <person name="Stajich J.E."/>
            <person name="Selbmann L."/>
        </authorList>
    </citation>
    <scope>NUCLEOTIDE SEQUENCE [LARGE SCALE GENOMIC DNA]</scope>
    <source>
        <strain evidence="3 4">CCFEE 5885</strain>
    </source>
</reference>
<evidence type="ECO:0000256" key="2">
    <source>
        <dbReference type="SAM" id="MobiDB-lite"/>
    </source>
</evidence>
<keyword evidence="1" id="KW-0175">Coiled coil</keyword>
<dbReference type="EMBL" id="JAVRRG010000063">
    <property type="protein sequence ID" value="KAK5092133.1"/>
    <property type="molecule type" value="Genomic_DNA"/>
</dbReference>
<name>A0ABR0K8W5_9EURO</name>
<feature type="compositionally biased region" description="Basic and acidic residues" evidence="2">
    <location>
        <begin position="70"/>
        <end position="83"/>
    </location>
</feature>
<evidence type="ECO:0000313" key="4">
    <source>
        <dbReference type="Proteomes" id="UP001345013"/>
    </source>
</evidence>
<feature type="region of interest" description="Disordered" evidence="2">
    <location>
        <begin position="316"/>
        <end position="339"/>
    </location>
</feature>
<evidence type="ECO:0000256" key="1">
    <source>
        <dbReference type="SAM" id="Coils"/>
    </source>
</evidence>
<comment type="caution">
    <text evidence="3">The sequence shown here is derived from an EMBL/GenBank/DDBJ whole genome shotgun (WGS) entry which is preliminary data.</text>
</comment>
<feature type="region of interest" description="Disordered" evidence="2">
    <location>
        <begin position="1"/>
        <end position="83"/>
    </location>
</feature>
<protein>
    <submittedName>
        <fullName evidence="3">Uncharacterized protein</fullName>
    </submittedName>
</protein>
<accession>A0ABR0K8W5</accession>
<feature type="compositionally biased region" description="Basic and acidic residues" evidence="2">
    <location>
        <begin position="322"/>
        <end position="339"/>
    </location>
</feature>
<feature type="compositionally biased region" description="Low complexity" evidence="2">
    <location>
        <begin position="1"/>
        <end position="13"/>
    </location>
</feature>
<feature type="compositionally biased region" description="Polar residues" evidence="2">
    <location>
        <begin position="32"/>
        <end position="42"/>
    </location>
</feature>
<gene>
    <name evidence="3" type="ORF">LTR24_005475</name>
</gene>
<feature type="compositionally biased region" description="Low complexity" evidence="2">
    <location>
        <begin position="58"/>
        <end position="67"/>
    </location>
</feature>
<keyword evidence="4" id="KW-1185">Reference proteome</keyword>
<evidence type="ECO:0000313" key="3">
    <source>
        <dbReference type="EMBL" id="KAK5092133.1"/>
    </source>
</evidence>
<feature type="coiled-coil region" evidence="1">
    <location>
        <begin position="148"/>
        <end position="269"/>
    </location>
</feature>
<dbReference type="Proteomes" id="UP001345013">
    <property type="component" value="Unassembled WGS sequence"/>
</dbReference>
<proteinExistence type="predicted"/>